<organism evidence="1 2">
    <name type="scientific">Ilex paraguariensis</name>
    <name type="common">yerba mate</name>
    <dbReference type="NCBI Taxonomy" id="185542"/>
    <lineage>
        <taxon>Eukaryota</taxon>
        <taxon>Viridiplantae</taxon>
        <taxon>Streptophyta</taxon>
        <taxon>Embryophyta</taxon>
        <taxon>Tracheophyta</taxon>
        <taxon>Spermatophyta</taxon>
        <taxon>Magnoliopsida</taxon>
        <taxon>eudicotyledons</taxon>
        <taxon>Gunneridae</taxon>
        <taxon>Pentapetalae</taxon>
        <taxon>asterids</taxon>
        <taxon>campanulids</taxon>
        <taxon>Aquifoliales</taxon>
        <taxon>Aquifoliaceae</taxon>
        <taxon>Ilex</taxon>
    </lineage>
</organism>
<accession>A0ABC8RTB2</accession>
<reference evidence="1 2" key="1">
    <citation type="submission" date="2024-02" db="EMBL/GenBank/DDBJ databases">
        <authorList>
            <person name="Vignale AGUSTIN F."/>
            <person name="Sosa J E."/>
            <person name="Modenutti C."/>
        </authorList>
    </citation>
    <scope>NUCLEOTIDE SEQUENCE [LARGE SCALE GENOMIC DNA]</scope>
</reference>
<proteinExistence type="predicted"/>
<protein>
    <submittedName>
        <fullName evidence="1">Uncharacterized protein</fullName>
    </submittedName>
</protein>
<keyword evidence="2" id="KW-1185">Reference proteome</keyword>
<dbReference type="AlphaFoldDB" id="A0ABC8RTB2"/>
<dbReference type="EMBL" id="CAUOFW020001725">
    <property type="protein sequence ID" value="CAK9148072.1"/>
    <property type="molecule type" value="Genomic_DNA"/>
</dbReference>
<sequence>MRIVPLLNMLSLPSSKCYGMSMIGYLMKQEGFSTYANEKYGFLECNDHSMCSGSQASRFGDALHNAKESGFMCVLIRMGLL</sequence>
<comment type="caution">
    <text evidence="1">The sequence shown here is derived from an EMBL/GenBank/DDBJ whole genome shotgun (WGS) entry which is preliminary data.</text>
</comment>
<name>A0ABC8RTB2_9AQUA</name>
<evidence type="ECO:0000313" key="2">
    <source>
        <dbReference type="Proteomes" id="UP001642360"/>
    </source>
</evidence>
<evidence type="ECO:0000313" key="1">
    <source>
        <dbReference type="EMBL" id="CAK9148072.1"/>
    </source>
</evidence>
<gene>
    <name evidence="1" type="ORF">ILEXP_LOCUS16002</name>
</gene>
<dbReference type="Proteomes" id="UP001642360">
    <property type="component" value="Unassembled WGS sequence"/>
</dbReference>